<dbReference type="FunFam" id="1.20.1640.10:FF:000001">
    <property type="entry name" value="Efflux pump membrane transporter"/>
    <property type="match status" value="1"/>
</dbReference>
<evidence type="ECO:0000313" key="12">
    <source>
        <dbReference type="Proteomes" id="UP001366166"/>
    </source>
</evidence>
<protein>
    <submittedName>
        <fullName evidence="11">Transporter</fullName>
    </submittedName>
</protein>
<feature type="transmembrane region" description="Helical" evidence="9">
    <location>
        <begin position="472"/>
        <end position="499"/>
    </location>
</feature>
<dbReference type="EMBL" id="AP028679">
    <property type="protein sequence ID" value="BEQ16625.1"/>
    <property type="molecule type" value="Genomic_DNA"/>
</dbReference>
<keyword evidence="7 9" id="KW-1133">Transmembrane helix</keyword>
<name>A0AAU9EL00_9BACT</name>
<comment type="subcellular location">
    <subcellularLocation>
        <location evidence="1">Cell inner membrane</location>
        <topology evidence="1">Multi-pass membrane protein</topology>
    </subcellularLocation>
</comment>
<reference evidence="12" key="1">
    <citation type="journal article" date="2023" name="Arch. Microbiol.">
        <title>Desulfoferula mesophilus gen. nov. sp. nov., a mesophilic sulfate-reducing bacterium isolated from a brackish lake sediment.</title>
        <authorList>
            <person name="Watanabe T."/>
            <person name="Yabe T."/>
            <person name="Tsuji J.M."/>
            <person name="Fukui M."/>
        </authorList>
    </citation>
    <scope>NUCLEOTIDE SEQUENCE [LARGE SCALE GENOMIC DNA]</scope>
    <source>
        <strain evidence="12">12FAK</strain>
    </source>
</reference>
<feature type="transmembrane region" description="Helical" evidence="9">
    <location>
        <begin position="368"/>
        <end position="389"/>
    </location>
</feature>
<dbReference type="AlphaFoldDB" id="A0AAU9EL00"/>
<dbReference type="GO" id="GO:0009636">
    <property type="term" value="P:response to toxic substance"/>
    <property type="evidence" value="ECO:0007669"/>
    <property type="project" value="UniProtKB-ARBA"/>
</dbReference>
<comment type="similarity">
    <text evidence="2">Belongs to the resistance-nodulation-cell division (RND) (TC 2.A.6) family.</text>
</comment>
<keyword evidence="5" id="KW-0997">Cell inner membrane</keyword>
<keyword evidence="6 9" id="KW-0812">Transmembrane</keyword>
<organism evidence="11 12">
    <name type="scientific">Desulfoferula mesophila</name>
    <dbReference type="NCBI Taxonomy" id="3058419"/>
    <lineage>
        <taxon>Bacteria</taxon>
        <taxon>Pseudomonadati</taxon>
        <taxon>Thermodesulfobacteriota</taxon>
        <taxon>Desulfarculia</taxon>
        <taxon>Desulfarculales</taxon>
        <taxon>Desulfarculaceae</taxon>
        <taxon>Desulfoferula</taxon>
    </lineage>
</organism>
<feature type="transmembrane region" description="Helical" evidence="9">
    <location>
        <begin position="395"/>
        <end position="415"/>
    </location>
</feature>
<evidence type="ECO:0000256" key="7">
    <source>
        <dbReference type="ARBA" id="ARBA00022989"/>
    </source>
</evidence>
<dbReference type="NCBIfam" id="NF000282">
    <property type="entry name" value="RND_permease_1"/>
    <property type="match status" value="1"/>
</dbReference>
<evidence type="ECO:0000313" key="11">
    <source>
        <dbReference type="EMBL" id="BEQ16625.1"/>
    </source>
</evidence>
<dbReference type="PANTHER" id="PTHR32063">
    <property type="match status" value="1"/>
</dbReference>
<dbReference type="Gene3D" id="1.20.1640.10">
    <property type="entry name" value="Multidrug efflux transporter AcrB transmembrane domain"/>
    <property type="match status" value="2"/>
</dbReference>
<dbReference type="Gene3D" id="3.30.70.1440">
    <property type="entry name" value="Multidrug efflux transporter AcrB pore domain"/>
    <property type="match status" value="1"/>
</dbReference>
<evidence type="ECO:0000256" key="3">
    <source>
        <dbReference type="ARBA" id="ARBA00022448"/>
    </source>
</evidence>
<dbReference type="Gene3D" id="3.30.70.1430">
    <property type="entry name" value="Multidrug efflux transporter AcrB pore domain"/>
    <property type="match status" value="2"/>
</dbReference>
<dbReference type="InterPro" id="IPR001036">
    <property type="entry name" value="Acrflvin-R"/>
</dbReference>
<accession>A0AAU9EL00</accession>
<dbReference type="SUPFAM" id="SSF82693">
    <property type="entry name" value="Multidrug efflux transporter AcrB pore domain, PN1, PN2, PC1 and PC2 subdomains"/>
    <property type="match status" value="4"/>
</dbReference>
<dbReference type="GO" id="GO:0015562">
    <property type="term" value="F:efflux transmembrane transporter activity"/>
    <property type="evidence" value="ECO:0007669"/>
    <property type="project" value="InterPro"/>
</dbReference>
<feature type="transmembrane region" description="Helical" evidence="9">
    <location>
        <begin position="921"/>
        <end position="944"/>
    </location>
</feature>
<dbReference type="InterPro" id="IPR004764">
    <property type="entry name" value="MdtF-like"/>
</dbReference>
<dbReference type="GO" id="GO:0005886">
    <property type="term" value="C:plasma membrane"/>
    <property type="evidence" value="ECO:0007669"/>
    <property type="project" value="UniProtKB-SubCell"/>
</dbReference>
<dbReference type="PROSITE" id="PS50156">
    <property type="entry name" value="SSD"/>
    <property type="match status" value="1"/>
</dbReference>
<feature type="transmembrane region" description="Helical" evidence="9">
    <location>
        <begin position="12"/>
        <end position="34"/>
    </location>
</feature>
<dbReference type="PRINTS" id="PR00702">
    <property type="entry name" value="ACRIFLAVINRP"/>
</dbReference>
<evidence type="ECO:0000256" key="6">
    <source>
        <dbReference type="ARBA" id="ARBA00022692"/>
    </source>
</evidence>
<evidence type="ECO:0000256" key="4">
    <source>
        <dbReference type="ARBA" id="ARBA00022475"/>
    </source>
</evidence>
<sequence length="1044" mass="112324">MISRIFIERPRLAIVISVVIVMAGILALFSVPVAHYPRITPPEIRVRATYPGANAEVLANSVAAPVEAGVNGVENMLYMSSTCSNNGQYDLSVYFEVGTDPAIAQVNVQNRVQQVTSQLPSEVVDQGVEVRSRSSDSLGVLNFFSPKGTHDALFLSNYVSINVKDALARVNGVSEARVYGALDYSMRIWMDPRRLSALGITAEDVIAAIRKQNIQAVAGSIGTAPSSSSQQVQYTLRAEGRLKSVEQFKNIIVRGNEAGGLVRVKDIARVELGAETYTRSSTLNGSPALAMGVYQTTGANALDTVEAVKQEMKRLAKRFPPDLEYEFTYDTTRYVRAAISEITFTLLITFMLVVAVTFLFLQDWRATLIPSLTIPVSLVGTMAVLLVLGNTVNTITLFALVLAIGLVVDDAIVVVENVQRVMVEDGLPARQATLKAMGQVTGPVIATTLVLLAVFVPVAFTPGVTGKLYQEFAVTISTAVVLSSVNALTLSPALCAVLLRPAAPIAWGPLAWFGRLLGASRNGYVAVASWLVRRLVVAGAILVLVCLAAYFLFASRPTSFLPKEDQGVFYVNAQLPESASLARTRRVMAQVSGIVGKIPGVQSIIAISGLSFISGTNENVGIAICVLKPWDERTTKQTQLAGLMSQARRELLAIPQAELFVFSPPAIRGLGRTGGFDFRLQALGNQTPAELGAVTRALVMAANQDPRLSQVFTTYSADVPQIFIDLDRTKAEALKVPVASVFSTLQANLGSRYVNDFNLFNRVFKVKVQADQEFRDAAEDIQRLYVRSETGNMVPLRSLVRLSKVLGPQVITRYNQFPTSQLDGEAATGLSSGEAMEAMEQVADKTLPQDYAYEWSGLSFQERKSTGQAPLLLALAFLFGYLFLVAQYESWTIPLAVITSISVASLGALLGLWLGGLSLSVYAQIGLVLLVGLASKNAILIVEFAKTQREAGLPIEEAAAMGARIRYRAVLMTAFSFILGVFPLVMAEGAGAASRQAIGVTVFSGMMAATLGGIFLIPALYAGFQRLRERLKGQSGKQGGENAI</sequence>
<keyword evidence="8 9" id="KW-0472">Membrane</keyword>
<keyword evidence="3" id="KW-0813">Transport</keyword>
<dbReference type="FunFam" id="3.30.70.1430:FF:000001">
    <property type="entry name" value="Efflux pump membrane transporter"/>
    <property type="match status" value="1"/>
</dbReference>
<proteinExistence type="inferred from homology"/>
<keyword evidence="4" id="KW-1003">Cell membrane</keyword>
<feature type="transmembrane region" description="Helical" evidence="9">
    <location>
        <begin position="965"/>
        <end position="985"/>
    </location>
</feature>
<dbReference type="GO" id="GO:0042910">
    <property type="term" value="F:xenobiotic transmembrane transporter activity"/>
    <property type="evidence" value="ECO:0007669"/>
    <property type="project" value="TreeGrafter"/>
</dbReference>
<dbReference type="Gene3D" id="3.30.2090.10">
    <property type="entry name" value="Multidrug efflux transporter AcrB TolC docking domain, DN and DC subdomains"/>
    <property type="match status" value="2"/>
</dbReference>
<dbReference type="Gene3D" id="3.30.70.1320">
    <property type="entry name" value="Multidrug efflux transporter AcrB pore domain like"/>
    <property type="match status" value="1"/>
</dbReference>
<dbReference type="SUPFAM" id="SSF82866">
    <property type="entry name" value="Multidrug efflux transporter AcrB transmembrane domain"/>
    <property type="match status" value="2"/>
</dbReference>
<evidence type="ECO:0000256" key="2">
    <source>
        <dbReference type="ARBA" id="ARBA00010942"/>
    </source>
</evidence>
<dbReference type="RefSeq" id="WP_338602728.1">
    <property type="nucleotide sequence ID" value="NZ_AP028679.1"/>
</dbReference>
<dbReference type="InterPro" id="IPR000731">
    <property type="entry name" value="SSD"/>
</dbReference>
<dbReference type="KEGG" id="dmp:FAK_36910"/>
<evidence type="ECO:0000259" key="10">
    <source>
        <dbReference type="PROSITE" id="PS50156"/>
    </source>
</evidence>
<dbReference type="Pfam" id="PF00873">
    <property type="entry name" value="ACR_tran"/>
    <property type="match status" value="1"/>
</dbReference>
<feature type="transmembrane region" description="Helical" evidence="9">
    <location>
        <begin position="342"/>
        <end position="361"/>
    </location>
</feature>
<dbReference type="Proteomes" id="UP001366166">
    <property type="component" value="Chromosome"/>
</dbReference>
<dbReference type="InterPro" id="IPR027463">
    <property type="entry name" value="AcrB_DN_DC_subdom"/>
</dbReference>
<feature type="domain" description="SSD" evidence="10">
    <location>
        <begin position="372"/>
        <end position="497"/>
    </location>
</feature>
<evidence type="ECO:0000256" key="8">
    <source>
        <dbReference type="ARBA" id="ARBA00023136"/>
    </source>
</evidence>
<feature type="transmembrane region" description="Helical" evidence="9">
    <location>
        <begin position="531"/>
        <end position="553"/>
    </location>
</feature>
<feature type="transmembrane region" description="Helical" evidence="9">
    <location>
        <begin position="869"/>
        <end position="886"/>
    </location>
</feature>
<dbReference type="NCBIfam" id="TIGR00915">
    <property type="entry name" value="2A0602"/>
    <property type="match status" value="1"/>
</dbReference>
<evidence type="ECO:0000256" key="5">
    <source>
        <dbReference type="ARBA" id="ARBA00022519"/>
    </source>
</evidence>
<feature type="transmembrane region" description="Helical" evidence="9">
    <location>
        <begin position="893"/>
        <end position="915"/>
    </location>
</feature>
<evidence type="ECO:0000256" key="9">
    <source>
        <dbReference type="SAM" id="Phobius"/>
    </source>
</evidence>
<gene>
    <name evidence="11" type="ORF">FAK_36910</name>
</gene>
<feature type="transmembrane region" description="Helical" evidence="9">
    <location>
        <begin position="997"/>
        <end position="1024"/>
    </location>
</feature>
<evidence type="ECO:0000256" key="1">
    <source>
        <dbReference type="ARBA" id="ARBA00004429"/>
    </source>
</evidence>
<feature type="transmembrane region" description="Helical" evidence="9">
    <location>
        <begin position="436"/>
        <end position="460"/>
    </location>
</feature>
<keyword evidence="12" id="KW-1185">Reference proteome</keyword>
<dbReference type="SUPFAM" id="SSF82714">
    <property type="entry name" value="Multidrug efflux transporter AcrB TolC docking domain, DN and DC subdomains"/>
    <property type="match status" value="2"/>
</dbReference>
<dbReference type="PANTHER" id="PTHR32063:SF76">
    <property type="entry name" value="EFFLUX PUMP MEMBRANE TRANSPORTER"/>
    <property type="match status" value="1"/>
</dbReference>